<feature type="region of interest" description="Disordered" evidence="1">
    <location>
        <begin position="1"/>
        <end position="23"/>
    </location>
</feature>
<proteinExistence type="predicted"/>
<dbReference type="AlphaFoldDB" id="S9Q256"/>
<gene>
    <name evidence="2" type="ORF">D187_008995</name>
</gene>
<comment type="caution">
    <text evidence="2">The sequence shown here is derived from an EMBL/GenBank/DDBJ whole genome shotgun (WGS) entry which is preliminary data.</text>
</comment>
<reference evidence="2" key="1">
    <citation type="submission" date="2013-05" db="EMBL/GenBank/DDBJ databases">
        <title>Genome assembly of Cystobacter fuscus DSM 2262.</title>
        <authorList>
            <person name="Sharma G."/>
            <person name="Khatri I."/>
            <person name="Kaur C."/>
            <person name="Mayilraj S."/>
            <person name="Subramanian S."/>
        </authorList>
    </citation>
    <scope>NUCLEOTIDE SEQUENCE [LARGE SCALE GENOMIC DNA]</scope>
    <source>
        <strain evidence="2">DSM 2262</strain>
    </source>
</reference>
<protein>
    <submittedName>
        <fullName evidence="2">Uncharacterized protein</fullName>
    </submittedName>
</protein>
<dbReference type="Proteomes" id="UP000011682">
    <property type="component" value="Unassembled WGS sequence"/>
</dbReference>
<evidence type="ECO:0000313" key="2">
    <source>
        <dbReference type="EMBL" id="EPX55384.1"/>
    </source>
</evidence>
<evidence type="ECO:0000313" key="3">
    <source>
        <dbReference type="Proteomes" id="UP000011682"/>
    </source>
</evidence>
<evidence type="ECO:0000256" key="1">
    <source>
        <dbReference type="SAM" id="MobiDB-lite"/>
    </source>
</evidence>
<dbReference type="EMBL" id="ANAH02000071">
    <property type="protein sequence ID" value="EPX55384.1"/>
    <property type="molecule type" value="Genomic_DNA"/>
</dbReference>
<accession>S9Q256</accession>
<keyword evidence="3" id="KW-1185">Reference proteome</keyword>
<name>S9Q256_CYSF2</name>
<sequence>METLAAPSRDGGGTLDQGRNRRRRVCLLRGRTGKQRYDPRSGFVKASPPDLVHVTLVPPIPGGVRPNERFLGESLRGRAGLQQDGDLKPSGSLINSLFKGHVVG</sequence>
<organism evidence="2 3">
    <name type="scientific">Cystobacter fuscus (strain ATCC 25194 / DSM 2262 / NBRC 100088 / M29)</name>
    <dbReference type="NCBI Taxonomy" id="1242864"/>
    <lineage>
        <taxon>Bacteria</taxon>
        <taxon>Pseudomonadati</taxon>
        <taxon>Myxococcota</taxon>
        <taxon>Myxococcia</taxon>
        <taxon>Myxococcales</taxon>
        <taxon>Cystobacterineae</taxon>
        <taxon>Archangiaceae</taxon>
        <taxon>Cystobacter</taxon>
    </lineage>
</organism>